<dbReference type="Pfam" id="PF04011">
    <property type="entry name" value="LemA"/>
    <property type="match status" value="1"/>
</dbReference>
<gene>
    <name evidence="7" type="primary">lemA_21</name>
    <name evidence="7" type="ORF">SDC9_65719</name>
</gene>
<dbReference type="EMBL" id="VSSQ01003150">
    <property type="protein sequence ID" value="MPM19298.1"/>
    <property type="molecule type" value="Genomic_DNA"/>
</dbReference>
<evidence type="ECO:0000256" key="2">
    <source>
        <dbReference type="ARBA" id="ARBA00008854"/>
    </source>
</evidence>
<reference evidence="7" key="1">
    <citation type="submission" date="2019-08" db="EMBL/GenBank/DDBJ databases">
        <authorList>
            <person name="Kucharzyk K."/>
            <person name="Murdoch R.W."/>
            <person name="Higgins S."/>
            <person name="Loffler F."/>
        </authorList>
    </citation>
    <scope>NUCLEOTIDE SEQUENCE</scope>
</reference>
<dbReference type="InterPro" id="IPR007156">
    <property type="entry name" value="MamQ_LemA"/>
</dbReference>
<dbReference type="AlphaFoldDB" id="A0A644XU44"/>
<name>A0A644XU44_9ZZZZ</name>
<evidence type="ECO:0000256" key="5">
    <source>
        <dbReference type="ARBA" id="ARBA00023136"/>
    </source>
</evidence>
<keyword evidence="5" id="KW-0472">Membrane</keyword>
<feature type="compositionally biased region" description="Basic and acidic residues" evidence="6">
    <location>
        <begin position="183"/>
        <end position="192"/>
    </location>
</feature>
<evidence type="ECO:0000256" key="1">
    <source>
        <dbReference type="ARBA" id="ARBA00004167"/>
    </source>
</evidence>
<dbReference type="Gene3D" id="1.20.1440.20">
    <property type="entry name" value="LemA-like domain"/>
    <property type="match status" value="1"/>
</dbReference>
<evidence type="ECO:0000256" key="6">
    <source>
        <dbReference type="SAM" id="MobiDB-lite"/>
    </source>
</evidence>
<dbReference type="SUPFAM" id="SSF140478">
    <property type="entry name" value="LemA-like"/>
    <property type="match status" value="1"/>
</dbReference>
<comment type="subcellular location">
    <subcellularLocation>
        <location evidence="1">Membrane</location>
        <topology evidence="1">Single-pass membrane protein</topology>
    </subcellularLocation>
</comment>
<evidence type="ECO:0000256" key="4">
    <source>
        <dbReference type="ARBA" id="ARBA00022989"/>
    </source>
</evidence>
<protein>
    <submittedName>
        <fullName evidence="7">Protein LemA</fullName>
    </submittedName>
</protein>
<evidence type="ECO:0000313" key="7">
    <source>
        <dbReference type="EMBL" id="MPM19298.1"/>
    </source>
</evidence>
<dbReference type="GO" id="GO:0016020">
    <property type="term" value="C:membrane"/>
    <property type="evidence" value="ECO:0007669"/>
    <property type="project" value="UniProtKB-SubCell"/>
</dbReference>
<organism evidence="7">
    <name type="scientific">bioreactor metagenome</name>
    <dbReference type="NCBI Taxonomy" id="1076179"/>
    <lineage>
        <taxon>unclassified sequences</taxon>
        <taxon>metagenomes</taxon>
        <taxon>ecological metagenomes</taxon>
    </lineage>
</organism>
<dbReference type="PANTHER" id="PTHR34478">
    <property type="entry name" value="PROTEIN LEMA"/>
    <property type="match status" value="1"/>
</dbReference>
<dbReference type="InterPro" id="IPR023353">
    <property type="entry name" value="LemA-like_dom_sf"/>
</dbReference>
<proteinExistence type="inferred from homology"/>
<keyword evidence="4" id="KW-1133">Transmembrane helix</keyword>
<feature type="compositionally biased region" description="Polar residues" evidence="6">
    <location>
        <begin position="173"/>
        <end position="182"/>
    </location>
</feature>
<feature type="region of interest" description="Disordered" evidence="6">
    <location>
        <begin position="172"/>
        <end position="192"/>
    </location>
</feature>
<evidence type="ECO:0000256" key="3">
    <source>
        <dbReference type="ARBA" id="ARBA00022692"/>
    </source>
</evidence>
<sequence>MIVLLVVLAIIAVYVIGVYNGLQTLKTQIVASIQEIGNQLKRQANLIPNLETAVKGQLKHEKEIYAMLTEARKSVTAADKSGNVKDIDKAIDSIQTLIPQIQVVLESNPQLKADAVITKFMDELTDTADKLSYARRSVIDLSQNYNQKLVTFPSNLIAKLFGFKEEAGIATPRSGSHVSVSEQEMKNPEVKL</sequence>
<dbReference type="PANTHER" id="PTHR34478:SF1">
    <property type="entry name" value="PROTEIN LEMA"/>
    <property type="match status" value="1"/>
</dbReference>
<comment type="caution">
    <text evidence="7">The sequence shown here is derived from an EMBL/GenBank/DDBJ whole genome shotgun (WGS) entry which is preliminary data.</text>
</comment>
<comment type="similarity">
    <text evidence="2">Belongs to the LemA family.</text>
</comment>
<keyword evidence="3" id="KW-0812">Transmembrane</keyword>
<accession>A0A644XU44</accession>